<accession>A0ABY4D6Q1</accession>
<evidence type="ECO:0000259" key="2">
    <source>
        <dbReference type="Pfam" id="PF01979"/>
    </source>
</evidence>
<dbReference type="CDD" id="cd01298">
    <property type="entry name" value="ATZ_TRZ_like"/>
    <property type="match status" value="1"/>
</dbReference>
<keyword evidence="4" id="KW-1185">Reference proteome</keyword>
<dbReference type="PANTHER" id="PTHR43794">
    <property type="entry name" value="AMINOHYDROLASE SSNA-RELATED"/>
    <property type="match status" value="1"/>
</dbReference>
<dbReference type="SUPFAM" id="SSF51338">
    <property type="entry name" value="Composite domain of metallo-dependent hydrolases"/>
    <property type="match status" value="1"/>
</dbReference>
<dbReference type="RefSeq" id="WP_244771363.1">
    <property type="nucleotide sequence ID" value="NZ_CP094929.1"/>
</dbReference>
<proteinExistence type="predicted"/>
<dbReference type="Gene3D" id="3.20.20.140">
    <property type="entry name" value="Metal-dependent hydrolases"/>
    <property type="match status" value="1"/>
</dbReference>
<name>A0ABY4D6Q1_9SPIR</name>
<organism evidence="3 4">
    <name type="scientific">Sphaerochaeta associata</name>
    <dbReference type="NCBI Taxonomy" id="1129264"/>
    <lineage>
        <taxon>Bacteria</taxon>
        <taxon>Pseudomonadati</taxon>
        <taxon>Spirochaetota</taxon>
        <taxon>Spirochaetia</taxon>
        <taxon>Spirochaetales</taxon>
        <taxon>Sphaerochaetaceae</taxon>
        <taxon>Sphaerochaeta</taxon>
    </lineage>
</organism>
<sequence>MKLLLSNALIVPMTAQGLYFRGDIGIDGRHIAFTGTNDPSFVPDRIIDASSSIAMPALVNAHTHLSMGLMRNYKDDMPTLQAWLAEIFPIENKLTERDVLLASRLGLVELIQSGVTTFADMYFHPQSTAEAVLEAGIRASISVTLFGGLEENKQRVYDREKLLRPYIDRSEGRIQIDCAPHAIYTCPKETYQFAHSWTKDHQAILHTHLSETQLEVQDCIRETGKTPLEYLLDIGALQDVKSLLAHCVHLTDSEADALHDLDSSLVHNPSSNCKLSSGIAPISSYIQKGVTVALGTDGASSNNNLNMVEEMHIASLLGKVHATTHQKLHPYDVLRMATADGAKALGLQQKIGMLKAGMEADILLVDIHKSHLTPLNDPFSALVYATQASDVDTLICQGRVLMEGRRLMTLDQDQIIKDVQKSWADVQQR</sequence>
<protein>
    <submittedName>
        <fullName evidence="3">Amidohydrolase</fullName>
    </submittedName>
</protein>
<dbReference type="SUPFAM" id="SSF51556">
    <property type="entry name" value="Metallo-dependent hydrolases"/>
    <property type="match status" value="1"/>
</dbReference>
<evidence type="ECO:0000256" key="1">
    <source>
        <dbReference type="ARBA" id="ARBA00022801"/>
    </source>
</evidence>
<dbReference type="InterPro" id="IPR006680">
    <property type="entry name" value="Amidohydro-rel"/>
</dbReference>
<dbReference type="EMBL" id="CP094929">
    <property type="protein sequence ID" value="UOM49969.1"/>
    <property type="molecule type" value="Genomic_DNA"/>
</dbReference>
<reference evidence="4" key="1">
    <citation type="journal article" date="2024" name="J Bioinform Genom">
        <title>Complete genome sequence of the type strain bacterium Sphaerochaeta associata GLS2t (VKM B-2742)t.</title>
        <authorList>
            <person name="Troshina O.Y."/>
            <person name="Tepeeva A.N."/>
            <person name="Arzamasceva V.O."/>
            <person name="Whitman W.B."/>
            <person name="Varghese N."/>
            <person name="Shapiro N."/>
            <person name="Woyke T."/>
            <person name="Kripides N.C."/>
            <person name="Vasilenko O.V."/>
        </authorList>
    </citation>
    <scope>NUCLEOTIDE SEQUENCE [LARGE SCALE GENOMIC DNA]</scope>
    <source>
        <strain evidence="4">GLS2T</strain>
    </source>
</reference>
<evidence type="ECO:0000313" key="4">
    <source>
        <dbReference type="Proteomes" id="UP000829708"/>
    </source>
</evidence>
<dbReference type="Proteomes" id="UP000829708">
    <property type="component" value="Chromosome"/>
</dbReference>
<dbReference type="InterPro" id="IPR050287">
    <property type="entry name" value="MTA/SAH_deaminase"/>
</dbReference>
<gene>
    <name evidence="3" type="ORF">MUG09_10425</name>
</gene>
<keyword evidence="1" id="KW-0378">Hydrolase</keyword>
<dbReference type="InterPro" id="IPR032466">
    <property type="entry name" value="Metal_Hydrolase"/>
</dbReference>
<dbReference type="Gene3D" id="2.30.40.10">
    <property type="entry name" value="Urease, subunit C, domain 1"/>
    <property type="match status" value="1"/>
</dbReference>
<evidence type="ECO:0000313" key="3">
    <source>
        <dbReference type="EMBL" id="UOM49969.1"/>
    </source>
</evidence>
<dbReference type="PANTHER" id="PTHR43794:SF11">
    <property type="entry name" value="AMIDOHYDROLASE-RELATED DOMAIN-CONTAINING PROTEIN"/>
    <property type="match status" value="1"/>
</dbReference>
<feature type="domain" description="Amidohydrolase-related" evidence="2">
    <location>
        <begin position="53"/>
        <end position="400"/>
    </location>
</feature>
<dbReference type="Pfam" id="PF01979">
    <property type="entry name" value="Amidohydro_1"/>
    <property type="match status" value="1"/>
</dbReference>
<dbReference type="InterPro" id="IPR011059">
    <property type="entry name" value="Metal-dep_hydrolase_composite"/>
</dbReference>